<comment type="caution">
    <text evidence="1">The sequence shown here is derived from an EMBL/GenBank/DDBJ whole genome shotgun (WGS) entry which is preliminary data.</text>
</comment>
<protein>
    <submittedName>
        <fullName evidence="1">Uncharacterized protein</fullName>
    </submittedName>
</protein>
<sequence>MAPPSSLKRSADSPLSLENRKIKKARTSKPCPFCTPVTPCPKHIWRATPSVRTDAQSARKRSKKDDTLSQQEDQTDEAEHRRRHASGPRFVPWTEQIKQWRYDSKRTLAVATTLVDTPSAGRGRRRPRRKDHADTFMGKVHVHEQRGAIKHAREVEGKEAGISMVMWTDGSCLSDGSTAAAVVYKMPHSRTQYVDVYEREELKPRRSIEAEMLALMAALATVVEMLGKGVGGALHGMGIGQVEVLTDSTSSLSLIEHDVEGAWRMFRDRGLAGVEGEEDDPEGGGGDAERHVTHRTIQTHHLPPHLLFLTSLTQALKRRWRRWGTVRNAGQE</sequence>
<organism evidence="1 2">
    <name type="scientific">Coniosporium uncinatum</name>
    <dbReference type="NCBI Taxonomy" id="93489"/>
    <lineage>
        <taxon>Eukaryota</taxon>
        <taxon>Fungi</taxon>
        <taxon>Dikarya</taxon>
        <taxon>Ascomycota</taxon>
        <taxon>Pezizomycotina</taxon>
        <taxon>Dothideomycetes</taxon>
        <taxon>Dothideomycetes incertae sedis</taxon>
        <taxon>Coniosporium</taxon>
    </lineage>
</organism>
<accession>A0ACC3D7P0</accession>
<dbReference type="Proteomes" id="UP001186974">
    <property type="component" value="Unassembled WGS sequence"/>
</dbReference>
<reference evidence="1" key="1">
    <citation type="submission" date="2024-09" db="EMBL/GenBank/DDBJ databases">
        <title>Black Yeasts Isolated from many extreme environments.</title>
        <authorList>
            <person name="Coleine C."/>
            <person name="Stajich J.E."/>
            <person name="Selbmann L."/>
        </authorList>
    </citation>
    <scope>NUCLEOTIDE SEQUENCE</scope>
    <source>
        <strain evidence="1">CCFEE 5737</strain>
    </source>
</reference>
<keyword evidence="2" id="KW-1185">Reference proteome</keyword>
<evidence type="ECO:0000313" key="2">
    <source>
        <dbReference type="Proteomes" id="UP001186974"/>
    </source>
</evidence>
<gene>
    <name evidence="1" type="ORF">LTS18_002753</name>
</gene>
<proteinExistence type="predicted"/>
<evidence type="ECO:0000313" key="1">
    <source>
        <dbReference type="EMBL" id="KAK3063099.1"/>
    </source>
</evidence>
<name>A0ACC3D7P0_9PEZI</name>
<dbReference type="EMBL" id="JAWDJW010006995">
    <property type="protein sequence ID" value="KAK3063099.1"/>
    <property type="molecule type" value="Genomic_DNA"/>
</dbReference>